<dbReference type="Pfam" id="PF19803">
    <property type="entry name" value="DUF6286"/>
    <property type="match status" value="1"/>
</dbReference>
<name>A0A223SE89_9ACTN</name>
<accession>A0A223SE89</accession>
<keyword evidence="1" id="KW-0812">Transmembrane</keyword>
<dbReference type="RefSeq" id="WP_033300004.1">
    <property type="nucleotide sequence ID" value="NZ_ANBG01000167.1"/>
</dbReference>
<gene>
    <name evidence="3" type="ORF">CDO52_25970</name>
</gene>
<feature type="transmembrane region" description="Helical" evidence="1">
    <location>
        <begin position="36"/>
        <end position="65"/>
    </location>
</feature>
<dbReference type="EMBL" id="CP022753">
    <property type="protein sequence ID" value="ASU86445.1"/>
    <property type="molecule type" value="Genomic_DNA"/>
</dbReference>
<dbReference type="KEGG" id="ngv:CDO52_25970"/>
<organism evidence="3 4">
    <name type="scientific">Nocardiopsis gilva YIM 90087</name>
    <dbReference type="NCBI Taxonomy" id="1235441"/>
    <lineage>
        <taxon>Bacteria</taxon>
        <taxon>Bacillati</taxon>
        <taxon>Actinomycetota</taxon>
        <taxon>Actinomycetes</taxon>
        <taxon>Streptosporangiales</taxon>
        <taxon>Nocardiopsidaceae</taxon>
        <taxon>Nocardiopsis</taxon>
    </lineage>
</organism>
<evidence type="ECO:0000259" key="2">
    <source>
        <dbReference type="Pfam" id="PF19803"/>
    </source>
</evidence>
<feature type="transmembrane region" description="Helical" evidence="1">
    <location>
        <begin position="85"/>
        <end position="105"/>
    </location>
</feature>
<dbReference type="Proteomes" id="UP000215005">
    <property type="component" value="Chromosome"/>
</dbReference>
<keyword evidence="1" id="KW-1133">Transmembrane helix</keyword>
<keyword evidence="1" id="KW-0472">Membrane</keyword>
<evidence type="ECO:0000256" key="1">
    <source>
        <dbReference type="SAM" id="Phobius"/>
    </source>
</evidence>
<keyword evidence="4" id="KW-1185">Reference proteome</keyword>
<reference evidence="3 4" key="1">
    <citation type="submission" date="2017-08" db="EMBL/GenBank/DDBJ databases">
        <title>The complete genome sequence of Nocardiopsis gilva YIM 90087.</title>
        <authorList>
            <person name="Yin M."/>
            <person name="Tang S."/>
        </authorList>
    </citation>
    <scope>NUCLEOTIDE SEQUENCE [LARGE SCALE GENOMIC DNA]</scope>
    <source>
        <strain evidence="3 4">YIM 90087</strain>
    </source>
</reference>
<feature type="domain" description="DUF6286" evidence="2">
    <location>
        <begin position="94"/>
        <end position="198"/>
    </location>
</feature>
<evidence type="ECO:0000313" key="4">
    <source>
        <dbReference type="Proteomes" id="UP000215005"/>
    </source>
</evidence>
<dbReference type="OrthoDB" id="3528220at2"/>
<evidence type="ECO:0000313" key="3">
    <source>
        <dbReference type="EMBL" id="ASU86445.1"/>
    </source>
</evidence>
<sequence length="202" mass="21297">MTTTADTEWSAPDPGTAERARRVAVRAFRPYRIWPTVIAAVLLLAVAGTAAAEVISALAGVPLGIPFIGTAAQRVGGAQWNAPEVQFASAALALIGLLLIAVALLPGEGRWAALHTGDPDLIVGLSRPALRRTLTAAALGTGGVDSAKVAVRRRRIRVRVRTELAETAELRAAVTATVEERLADIAPLRSYRVTTTVRRTKP</sequence>
<dbReference type="AlphaFoldDB" id="A0A223SE89"/>
<dbReference type="InterPro" id="IPR046253">
    <property type="entry name" value="DUF6286"/>
</dbReference>
<proteinExistence type="predicted"/>
<protein>
    <submittedName>
        <fullName evidence="3">Alkaline shock response membrane anchor protein AmaP</fullName>
    </submittedName>
</protein>